<comment type="function">
    <text evidence="9">Sigma factors are initiation factors that promote the attachment of RNA polymerase to specific initiation sites and are then released.</text>
</comment>
<gene>
    <name evidence="12" type="ORF">OE647_19020</name>
</gene>
<dbReference type="Gene3D" id="1.10.10.1330">
    <property type="entry name" value="RNA polymerase sigma-54 factor, core-binding domain"/>
    <property type="match status" value="1"/>
</dbReference>
<evidence type="ECO:0000256" key="1">
    <source>
        <dbReference type="ARBA" id="ARBA00008798"/>
    </source>
</evidence>
<keyword evidence="4 9" id="KW-0548">Nucleotidyltransferase</keyword>
<accession>A0ABT2Z7S0</accession>
<proteinExistence type="inferred from homology"/>
<keyword evidence="13" id="KW-1185">Reference proteome</keyword>
<evidence type="ECO:0000256" key="2">
    <source>
        <dbReference type="ARBA" id="ARBA00022478"/>
    </source>
</evidence>
<dbReference type="PIRSF" id="PIRSF000774">
    <property type="entry name" value="RpoN"/>
    <property type="match status" value="1"/>
</dbReference>
<dbReference type="EMBL" id="JAOWLA010000028">
    <property type="protein sequence ID" value="MCV2866806.1"/>
    <property type="molecule type" value="Genomic_DNA"/>
</dbReference>
<dbReference type="Pfam" id="PF00309">
    <property type="entry name" value="Sigma54_AID"/>
    <property type="match status" value="1"/>
</dbReference>
<protein>
    <recommendedName>
        <fullName evidence="9">RNA polymerase sigma-54 factor</fullName>
    </recommendedName>
</protein>
<dbReference type="InterPro" id="IPR000394">
    <property type="entry name" value="RNA_pol_sigma_54"/>
</dbReference>
<evidence type="ECO:0000256" key="7">
    <source>
        <dbReference type="ARBA" id="ARBA00023125"/>
    </source>
</evidence>
<sequence>MKLRKEVIQRQQQSLKLTRGLSRAIGFLEQSNMQLAESLHRIAGDNPWLKLRLPRAIGAAQEEIEAHKPSLLTHVMEHLPDLVPSSSDRRIALALVERLDPAGFVGAQDVEEVARQTGAGEDRVERILSALQKIEPRGLFARSVVECLGLQLDPDDAARPQMRRVLDALPLMTTGGKGAVVRASGLPSASVDAALDLLRALNPRPAAGFSTQATPTRVADLVFARSGADWLVSLNPETLPSVSLHEPEGATAPRGAELTAARSVIRAVDRRNAALLEIGRVLAVEQAGFLSQGPIAQRRLSRRAVAQALGLHESSVSRLVSAAAALTPMGTIPLRRFFATSGQRNEALSAEGGPLAIEERVRRIVAEEETGSPLSDSEIAARLSAAGAPVPRRMVTRIRARAGIANRNLR</sequence>
<evidence type="ECO:0000256" key="5">
    <source>
        <dbReference type="ARBA" id="ARBA00023015"/>
    </source>
</evidence>
<evidence type="ECO:0000256" key="6">
    <source>
        <dbReference type="ARBA" id="ARBA00023082"/>
    </source>
</evidence>
<dbReference type="Proteomes" id="UP001652503">
    <property type="component" value="Unassembled WGS sequence"/>
</dbReference>
<evidence type="ECO:0000256" key="8">
    <source>
        <dbReference type="ARBA" id="ARBA00023163"/>
    </source>
</evidence>
<evidence type="ECO:0000259" key="10">
    <source>
        <dbReference type="Pfam" id="PF04552"/>
    </source>
</evidence>
<organism evidence="12 13">
    <name type="scientific">Albidovulum sediminicola</name>
    <dbReference type="NCBI Taxonomy" id="2984331"/>
    <lineage>
        <taxon>Bacteria</taxon>
        <taxon>Pseudomonadati</taxon>
        <taxon>Pseudomonadota</taxon>
        <taxon>Alphaproteobacteria</taxon>
        <taxon>Rhodobacterales</taxon>
        <taxon>Paracoccaceae</taxon>
        <taxon>Albidovulum</taxon>
    </lineage>
</organism>
<dbReference type="PRINTS" id="PR00045">
    <property type="entry name" value="SIGMA54FCT"/>
</dbReference>
<dbReference type="PANTHER" id="PTHR32248">
    <property type="entry name" value="RNA POLYMERASE SIGMA-54 FACTOR"/>
    <property type="match status" value="1"/>
</dbReference>
<dbReference type="Pfam" id="PF04552">
    <property type="entry name" value="Sigma54_DBD"/>
    <property type="match status" value="1"/>
</dbReference>
<dbReference type="Gene3D" id="1.10.10.60">
    <property type="entry name" value="Homeodomain-like"/>
    <property type="match status" value="1"/>
</dbReference>
<dbReference type="RefSeq" id="WP_263723345.1">
    <property type="nucleotide sequence ID" value="NZ_JAOWLA010000028.1"/>
</dbReference>
<comment type="similarity">
    <text evidence="1 9">Belongs to the sigma-54 factor family.</text>
</comment>
<keyword evidence="8 9" id="KW-0804">Transcription</keyword>
<dbReference type="PROSITE" id="PS50044">
    <property type="entry name" value="SIGMA54_3"/>
    <property type="match status" value="1"/>
</dbReference>
<dbReference type="InterPro" id="IPR038709">
    <property type="entry name" value="RpoN_core-bd_sf"/>
</dbReference>
<feature type="domain" description="RNA polymerase sigma factor 54 DNA-binding" evidence="10">
    <location>
        <begin position="257"/>
        <end position="408"/>
    </location>
</feature>
<evidence type="ECO:0000259" key="11">
    <source>
        <dbReference type="Pfam" id="PF04963"/>
    </source>
</evidence>
<keyword evidence="2 9" id="KW-0240">DNA-directed RNA polymerase</keyword>
<keyword evidence="7 9" id="KW-0238">DNA-binding</keyword>
<reference evidence="12 13" key="1">
    <citation type="submission" date="2022-10" db="EMBL/GenBank/DDBJ databases">
        <title>Defluviimonas sp. nov., isolated from ocean surface water.</title>
        <authorList>
            <person name="He W."/>
            <person name="Wang L."/>
            <person name="Zhang D.-F."/>
        </authorList>
    </citation>
    <scope>NUCLEOTIDE SEQUENCE [LARGE SCALE GENOMIC DNA]</scope>
    <source>
        <strain evidence="12 13">WL0075</strain>
    </source>
</reference>
<evidence type="ECO:0000256" key="3">
    <source>
        <dbReference type="ARBA" id="ARBA00022679"/>
    </source>
</evidence>
<comment type="caution">
    <text evidence="12">The sequence shown here is derived from an EMBL/GenBank/DDBJ whole genome shotgun (WGS) entry which is preliminary data.</text>
</comment>
<dbReference type="InterPro" id="IPR007634">
    <property type="entry name" value="RNA_pol_sigma_54_DNA-bd"/>
</dbReference>
<evidence type="ECO:0000256" key="4">
    <source>
        <dbReference type="ARBA" id="ARBA00022695"/>
    </source>
</evidence>
<keyword evidence="3 9" id="KW-0808">Transferase</keyword>
<feature type="domain" description="RNA polymerase sigma factor 54 core-binding" evidence="11">
    <location>
        <begin position="62"/>
        <end position="245"/>
    </location>
</feature>
<dbReference type="Pfam" id="PF04963">
    <property type="entry name" value="Sigma54_CBD"/>
    <property type="match status" value="1"/>
</dbReference>
<evidence type="ECO:0000313" key="12">
    <source>
        <dbReference type="EMBL" id="MCV2866806.1"/>
    </source>
</evidence>
<evidence type="ECO:0000313" key="13">
    <source>
        <dbReference type="Proteomes" id="UP001652503"/>
    </source>
</evidence>
<dbReference type="PANTHER" id="PTHR32248:SF4">
    <property type="entry name" value="RNA POLYMERASE SIGMA-54 FACTOR"/>
    <property type="match status" value="1"/>
</dbReference>
<evidence type="ECO:0000256" key="9">
    <source>
        <dbReference type="PIRNR" id="PIRNR000774"/>
    </source>
</evidence>
<name>A0ABT2Z7S0_9RHOB</name>
<keyword evidence="6 9" id="KW-0731">Sigma factor</keyword>
<dbReference type="InterPro" id="IPR007046">
    <property type="entry name" value="RNA_pol_sigma_54_core-bd"/>
</dbReference>
<keyword evidence="5 9" id="KW-0805">Transcription regulation</keyword>